<dbReference type="GO" id="GO:0046872">
    <property type="term" value="F:metal ion binding"/>
    <property type="evidence" value="ECO:0007669"/>
    <property type="project" value="InterPro"/>
</dbReference>
<proteinExistence type="predicted"/>
<dbReference type="SUPFAM" id="SSF55008">
    <property type="entry name" value="HMA, heavy metal-associated domain"/>
    <property type="match status" value="1"/>
</dbReference>
<evidence type="ECO:0000256" key="1">
    <source>
        <dbReference type="SAM" id="SignalP"/>
    </source>
</evidence>
<keyword evidence="1" id="KW-0732">Signal</keyword>
<dbReference type="Gene3D" id="3.30.70.100">
    <property type="match status" value="1"/>
</dbReference>
<dbReference type="Proteomes" id="UP000298285">
    <property type="component" value="Unassembled WGS sequence"/>
</dbReference>
<evidence type="ECO:0000313" key="4">
    <source>
        <dbReference type="Proteomes" id="UP000298285"/>
    </source>
</evidence>
<sequence>MRFISLLIIVFFSSMTIHAKERTEEFLVNGKCDMCQERIVMAALSLSGVTKANWNIDTKIATITFDDSKTELDSIHASIAKAGHDTKLYKADDEIYENLLACCKYDRNKLVAPAKPNRHIHK</sequence>
<feature type="signal peptide" evidence="1">
    <location>
        <begin position="1"/>
        <end position="19"/>
    </location>
</feature>
<name>A0A4Y9IL06_9BACT</name>
<organism evidence="3 4">
    <name type="scientific">Dysgonomonas mossii</name>
    <dbReference type="NCBI Taxonomy" id="163665"/>
    <lineage>
        <taxon>Bacteria</taxon>
        <taxon>Pseudomonadati</taxon>
        <taxon>Bacteroidota</taxon>
        <taxon>Bacteroidia</taxon>
        <taxon>Bacteroidales</taxon>
        <taxon>Dysgonomonadaceae</taxon>
        <taxon>Dysgonomonas</taxon>
    </lineage>
</organism>
<feature type="domain" description="HMA" evidence="2">
    <location>
        <begin position="21"/>
        <end position="87"/>
    </location>
</feature>
<evidence type="ECO:0000313" key="3">
    <source>
        <dbReference type="EMBL" id="TFU88966.1"/>
    </source>
</evidence>
<dbReference type="OrthoDB" id="5513217at2"/>
<dbReference type="InterPro" id="IPR006121">
    <property type="entry name" value="HMA_dom"/>
</dbReference>
<comment type="caution">
    <text evidence="3">The sequence shown here is derived from an EMBL/GenBank/DDBJ whole genome shotgun (WGS) entry which is preliminary data.</text>
</comment>
<evidence type="ECO:0000259" key="2">
    <source>
        <dbReference type="PROSITE" id="PS50846"/>
    </source>
</evidence>
<dbReference type="EMBL" id="SPPK01000004">
    <property type="protein sequence ID" value="TFU88966.1"/>
    <property type="molecule type" value="Genomic_DNA"/>
</dbReference>
<gene>
    <name evidence="3" type="ORF">E4T88_13350</name>
</gene>
<accession>A0A4Y9IL06</accession>
<protein>
    <submittedName>
        <fullName evidence="3">Copper chaperone</fullName>
    </submittedName>
</protein>
<dbReference type="Pfam" id="PF00403">
    <property type="entry name" value="HMA"/>
    <property type="match status" value="1"/>
</dbReference>
<dbReference type="AlphaFoldDB" id="A0A4Y9IL06"/>
<feature type="chain" id="PRO_5021362324" evidence="1">
    <location>
        <begin position="20"/>
        <end position="122"/>
    </location>
</feature>
<reference evidence="3 4" key="1">
    <citation type="submission" date="2019-03" db="EMBL/GenBank/DDBJ databases">
        <title>Diversity of the mouse oral microbiome.</title>
        <authorList>
            <person name="Joseph S."/>
            <person name="Aduse-Opoku J."/>
            <person name="Curtis M."/>
            <person name="Wade W."/>
            <person name="Hashim A."/>
        </authorList>
    </citation>
    <scope>NUCLEOTIDE SEQUENCE [LARGE SCALE GENOMIC DNA]</scope>
    <source>
        <strain evidence="3 4">P11</strain>
    </source>
</reference>
<dbReference type="PROSITE" id="PS50846">
    <property type="entry name" value="HMA_2"/>
    <property type="match status" value="1"/>
</dbReference>
<dbReference type="InterPro" id="IPR036163">
    <property type="entry name" value="HMA_dom_sf"/>
</dbReference>